<dbReference type="HOGENOM" id="CLU_035425_4_0_0"/>
<dbReference type="EMBL" id="CP001968">
    <property type="protein sequence ID" value="ADD69273.1"/>
    <property type="molecule type" value="Genomic_DNA"/>
</dbReference>
<gene>
    <name evidence="3" type="ordered locus">Dacet_2513</name>
</gene>
<reference evidence="3 4" key="1">
    <citation type="journal article" date="2010" name="Stand. Genomic Sci.">
        <title>Complete genome sequence of Denitrovibrio acetiphilus type strain (N2460).</title>
        <authorList>
            <person name="Kiss H."/>
            <person name="Lang E."/>
            <person name="Lapidus A."/>
            <person name="Copeland A."/>
            <person name="Nolan M."/>
            <person name="Glavina Del Rio T."/>
            <person name="Chen F."/>
            <person name="Lucas S."/>
            <person name="Tice H."/>
            <person name="Cheng J.F."/>
            <person name="Han C."/>
            <person name="Goodwin L."/>
            <person name="Pitluck S."/>
            <person name="Liolios K."/>
            <person name="Pati A."/>
            <person name="Ivanova N."/>
            <person name="Mavromatis K."/>
            <person name="Chen A."/>
            <person name="Palaniappan K."/>
            <person name="Land M."/>
            <person name="Hauser L."/>
            <person name="Chang Y.J."/>
            <person name="Jeffries C.D."/>
            <person name="Detter J.C."/>
            <person name="Brettin T."/>
            <person name="Spring S."/>
            <person name="Rohde M."/>
            <person name="Goker M."/>
            <person name="Woyke T."/>
            <person name="Bristow J."/>
            <person name="Eisen J.A."/>
            <person name="Markowitz V."/>
            <person name="Hugenholtz P."/>
            <person name="Kyrpides N.C."/>
            <person name="Klenk H.P."/>
        </authorList>
    </citation>
    <scope>NUCLEOTIDE SEQUENCE [LARGE SCALE GENOMIC DNA]</scope>
    <source>
        <strain evidence="4">DSM 12809 / NBRC 114555 / N2460</strain>
    </source>
</reference>
<dbReference type="RefSeq" id="WP_013011774.1">
    <property type="nucleotide sequence ID" value="NC_013943.1"/>
</dbReference>
<dbReference type="InterPro" id="IPR016039">
    <property type="entry name" value="Thiolase-like"/>
</dbReference>
<dbReference type="InParanoid" id="D4H4E4"/>
<dbReference type="PaxDb" id="522772-Dacet_2513"/>
<evidence type="ECO:0000313" key="4">
    <source>
        <dbReference type="Proteomes" id="UP000002012"/>
    </source>
</evidence>
<dbReference type="InterPro" id="IPR020616">
    <property type="entry name" value="Thiolase_N"/>
</dbReference>
<dbReference type="Pfam" id="PF22691">
    <property type="entry name" value="Thiolase_C_1"/>
    <property type="match status" value="1"/>
</dbReference>
<dbReference type="CDD" id="cd00829">
    <property type="entry name" value="SCP-x_thiolase"/>
    <property type="match status" value="1"/>
</dbReference>
<feature type="domain" description="Thiolase C-terminal" evidence="2">
    <location>
        <begin position="230"/>
        <end position="376"/>
    </location>
</feature>
<dbReference type="KEGG" id="dap:Dacet_2513"/>
<dbReference type="PANTHER" id="PTHR42870">
    <property type="entry name" value="ACETYL-COA C-ACETYLTRANSFERASE"/>
    <property type="match status" value="1"/>
</dbReference>
<name>D4H4E4_DENA2</name>
<feature type="domain" description="Thiolase N-terminal" evidence="1">
    <location>
        <begin position="24"/>
        <end position="219"/>
    </location>
</feature>
<accession>D4H4E4</accession>
<organism evidence="3 4">
    <name type="scientific">Denitrovibrio acetiphilus (strain DSM 12809 / NBRC 114555 / N2460)</name>
    <dbReference type="NCBI Taxonomy" id="522772"/>
    <lineage>
        <taxon>Bacteria</taxon>
        <taxon>Pseudomonadati</taxon>
        <taxon>Deferribacterota</taxon>
        <taxon>Deferribacteres</taxon>
        <taxon>Deferribacterales</taxon>
        <taxon>Geovibrionaceae</taxon>
        <taxon>Denitrovibrio</taxon>
    </lineage>
</organism>
<dbReference type="Pfam" id="PF00108">
    <property type="entry name" value="Thiolase_N"/>
    <property type="match status" value="1"/>
</dbReference>
<dbReference type="AlphaFoldDB" id="D4H4E4"/>
<evidence type="ECO:0000313" key="3">
    <source>
        <dbReference type="EMBL" id="ADD69273.1"/>
    </source>
</evidence>
<proteinExistence type="predicted"/>
<sequence>MSVYIKAGGLSTFCRCPDNLINKIREAIKAMDADLSCVDAVYLGLMNPEAFTGVGNIASYVTDKVGLSGVPSVRIETASSTGAAVLNLAYAAVKAGLYKNVLVIAAEKMTHLSTPKVTKIISEVIEPSERRTGASMPSLAAMCARRFAYEQGLSDKKFSDILGAVAVKAHHYGVLNDKAQFRNEITRDDYLASRFIAEPLRLYDCSPISDGAAALIVSSDKSDVVIAGVGQGTDKQALTKRTSITSFLSTRKAAISAYNMAGFGPENVDFAEIHDAFTPFEVVGLIDTFLLRPEDVIKFYQGKEGYHDGRLPVNISGGLKSRGHPVGASGLAQIVECYKVMTGRYPKEITPEKTDVALTQSIGGLATNNFVTILKKTGAKVTPLARPMVYAAPDVKSDTDKRYRIYSATRLHTPPEGFDAPLDLVVLQRKGRLILARSTAEELPKIGSLMQIDEKVEGNLLVKEDGFLRFLGF</sequence>
<keyword evidence="4" id="KW-1185">Reference proteome</keyword>
<dbReference type="STRING" id="522772.Dacet_2513"/>
<dbReference type="Proteomes" id="UP000002012">
    <property type="component" value="Chromosome"/>
</dbReference>
<protein>
    <submittedName>
        <fullName evidence="3">Acetyl-CoA acetyltransferase-like protein</fullName>
    </submittedName>
</protein>
<dbReference type="FunCoup" id="D4H4E4">
    <property type="interactions" value="505"/>
</dbReference>
<dbReference type="InterPro" id="IPR055140">
    <property type="entry name" value="Thiolase_C_2"/>
</dbReference>
<dbReference type="Gene3D" id="3.40.47.10">
    <property type="match status" value="1"/>
</dbReference>
<evidence type="ECO:0000259" key="1">
    <source>
        <dbReference type="Pfam" id="PF00108"/>
    </source>
</evidence>
<dbReference type="eggNOG" id="COG0183">
    <property type="taxonomic scope" value="Bacteria"/>
</dbReference>
<dbReference type="PANTHER" id="PTHR42870:SF1">
    <property type="entry name" value="NON-SPECIFIC LIPID-TRANSFER PROTEIN-LIKE 2"/>
    <property type="match status" value="1"/>
</dbReference>
<dbReference type="GO" id="GO:0016747">
    <property type="term" value="F:acyltransferase activity, transferring groups other than amino-acyl groups"/>
    <property type="evidence" value="ECO:0007669"/>
    <property type="project" value="InterPro"/>
</dbReference>
<dbReference type="OrthoDB" id="9785768at2"/>
<keyword evidence="3" id="KW-0808">Transferase</keyword>
<dbReference type="SUPFAM" id="SSF53901">
    <property type="entry name" value="Thiolase-like"/>
    <property type="match status" value="1"/>
</dbReference>
<evidence type="ECO:0000259" key="2">
    <source>
        <dbReference type="Pfam" id="PF22691"/>
    </source>
</evidence>